<accession>A0A0K0FE95</accession>
<protein>
    <submittedName>
        <fullName evidence="2">BTB domain-containing protein</fullName>
    </submittedName>
</protein>
<sequence>MEKNNELYSAVNISGFTYRNYSTSKNDNGEFVITFHDVKESGDGIQIGSIVCGEKKETKEDDDNDKDIVYVDKYIFQLLDEVPFSTKHIVVTDDKRDRTLKIYKIFYLIKSDRITSMKFALAVSEYFEFRPPITEYAINSFLRTNIKKELDVLKEVLFSDKMTDGERFCVAFDYFFHQ</sequence>
<name>A0A0K0FE95_STRVS</name>
<evidence type="ECO:0000313" key="1">
    <source>
        <dbReference type="Proteomes" id="UP000035680"/>
    </source>
</evidence>
<evidence type="ECO:0000313" key="2">
    <source>
        <dbReference type="WBParaSite" id="SVE_0717300.1"/>
    </source>
</evidence>
<proteinExistence type="predicted"/>
<reference evidence="2" key="2">
    <citation type="submission" date="2015-08" db="UniProtKB">
        <authorList>
            <consortium name="WormBaseParasite"/>
        </authorList>
    </citation>
    <scope>IDENTIFICATION</scope>
</reference>
<reference evidence="1" key="1">
    <citation type="submission" date="2014-07" db="EMBL/GenBank/DDBJ databases">
        <authorList>
            <person name="Martin A.A"/>
            <person name="De Silva N."/>
        </authorList>
    </citation>
    <scope>NUCLEOTIDE SEQUENCE</scope>
</reference>
<organism evidence="1 2">
    <name type="scientific">Strongyloides venezuelensis</name>
    <name type="common">Threadworm</name>
    <dbReference type="NCBI Taxonomy" id="75913"/>
    <lineage>
        <taxon>Eukaryota</taxon>
        <taxon>Metazoa</taxon>
        <taxon>Ecdysozoa</taxon>
        <taxon>Nematoda</taxon>
        <taxon>Chromadorea</taxon>
        <taxon>Rhabditida</taxon>
        <taxon>Tylenchina</taxon>
        <taxon>Panagrolaimomorpha</taxon>
        <taxon>Strongyloidoidea</taxon>
        <taxon>Strongyloididae</taxon>
        <taxon>Strongyloides</taxon>
    </lineage>
</organism>
<dbReference type="AlphaFoldDB" id="A0A0K0FE95"/>
<dbReference type="Proteomes" id="UP000035680">
    <property type="component" value="Unassembled WGS sequence"/>
</dbReference>
<keyword evidence="1" id="KW-1185">Reference proteome</keyword>
<dbReference type="WBParaSite" id="SVE_0717300.1">
    <property type="protein sequence ID" value="SVE_0717300.1"/>
    <property type="gene ID" value="SVE_0717300"/>
</dbReference>